<evidence type="ECO:0000313" key="3">
    <source>
        <dbReference type="EMBL" id="PZW01533.1"/>
    </source>
</evidence>
<proteinExistence type="predicted"/>
<keyword evidence="2" id="KW-0472">Membrane</keyword>
<evidence type="ECO:0000256" key="1">
    <source>
        <dbReference type="SAM" id="MobiDB-lite"/>
    </source>
</evidence>
<comment type="caution">
    <text evidence="3">The sequence shown here is derived from an EMBL/GenBank/DDBJ whole genome shotgun (WGS) entry which is preliminary data.</text>
</comment>
<feature type="transmembrane region" description="Helical" evidence="2">
    <location>
        <begin position="24"/>
        <end position="50"/>
    </location>
</feature>
<accession>A0A2W7GV14</accession>
<organism evidence="3 4">
    <name type="scientific">Metamycoplasma auris</name>
    <dbReference type="NCBI Taxonomy" id="51363"/>
    <lineage>
        <taxon>Bacteria</taxon>
        <taxon>Bacillati</taxon>
        <taxon>Mycoplasmatota</taxon>
        <taxon>Mycoplasmoidales</taxon>
        <taxon>Metamycoplasmataceae</taxon>
        <taxon>Metamycoplasma</taxon>
    </lineage>
</organism>
<dbReference type="AlphaFoldDB" id="A0A2W7GV14"/>
<dbReference type="EMBL" id="QKUB01000001">
    <property type="protein sequence ID" value="PZW01533.1"/>
    <property type="molecule type" value="Genomic_DNA"/>
</dbReference>
<reference evidence="3 4" key="1">
    <citation type="submission" date="2018-06" db="EMBL/GenBank/DDBJ databases">
        <title>Genomic Encyclopedia of Archaeal and Bacterial Type Strains, Phase II (KMG-II): from individual species to whole genera.</title>
        <authorList>
            <person name="Goeker M."/>
        </authorList>
    </citation>
    <scope>NUCLEOTIDE SEQUENCE [LARGE SCALE GENOMIC DNA]</scope>
    <source>
        <strain evidence="3 4">ATCC 51348</strain>
    </source>
</reference>
<protein>
    <submittedName>
        <fullName evidence="3">Uncharacterized protein</fullName>
    </submittedName>
</protein>
<evidence type="ECO:0000256" key="2">
    <source>
        <dbReference type="SAM" id="Phobius"/>
    </source>
</evidence>
<evidence type="ECO:0000313" key="4">
    <source>
        <dbReference type="Proteomes" id="UP000249646"/>
    </source>
</evidence>
<dbReference type="Proteomes" id="UP000249646">
    <property type="component" value="Unassembled WGS sequence"/>
</dbReference>
<dbReference type="RefSeq" id="WP_111517973.1">
    <property type="nucleotide sequence ID" value="NZ_QKUB01000001.1"/>
</dbReference>
<gene>
    <name evidence="3" type="ORF">BCF89_10153</name>
</gene>
<sequence length="280" mass="32468">MKKNKEKKNKDQNQKTTRTKKEKLNIAMTVAMFTGVIGSLATMPIVSTFFSSKQPKKNASISDHLDDTKISEIKKKDNKKKTLIKLSKEIEATKLFDINKKIAYNHNHAKFKDGSNSIVKSKAEFTFYNTGYKLKGFFNDKDSIQSKEISAKDSSKIEILNFDLVDKLSKFNKEAKSKTLPNLEFKDFIKEISNLKLSFTYSFKNEADKKWYFYDTNNKLFGIEINNYFKQLKEYVEKNITADKKISREESKIIIKAIKNKNSNNLIDKFVIEIAFSYEA</sequence>
<keyword evidence="2" id="KW-0812">Transmembrane</keyword>
<keyword evidence="4" id="KW-1185">Reference proteome</keyword>
<keyword evidence="2" id="KW-1133">Transmembrane helix</keyword>
<feature type="region of interest" description="Disordered" evidence="1">
    <location>
        <begin position="1"/>
        <end position="20"/>
    </location>
</feature>
<dbReference type="OrthoDB" id="9840592at2"/>
<name>A0A2W7GV14_9BACT</name>